<feature type="repeat" description="ANK" evidence="3">
    <location>
        <begin position="147"/>
        <end position="179"/>
    </location>
</feature>
<dbReference type="Proteomes" id="UP000226031">
    <property type="component" value="Unassembled WGS sequence"/>
</dbReference>
<protein>
    <submittedName>
        <fullName evidence="4">Uncharacterized protein</fullName>
    </submittedName>
</protein>
<dbReference type="EMBL" id="PDND01000003">
    <property type="protein sequence ID" value="PGH36807.1"/>
    <property type="molecule type" value="Genomic_DNA"/>
</dbReference>
<dbReference type="PRINTS" id="PR01415">
    <property type="entry name" value="ANKYRIN"/>
</dbReference>
<dbReference type="PANTHER" id="PTHR24198:SF165">
    <property type="entry name" value="ANKYRIN REPEAT-CONTAINING PROTEIN-RELATED"/>
    <property type="match status" value="1"/>
</dbReference>
<feature type="repeat" description="ANK" evidence="3">
    <location>
        <begin position="288"/>
        <end position="320"/>
    </location>
</feature>
<feature type="repeat" description="ANK" evidence="3">
    <location>
        <begin position="462"/>
        <end position="488"/>
    </location>
</feature>
<dbReference type="STRING" id="73230.A0A2B7ZVL2"/>
<evidence type="ECO:0000313" key="5">
    <source>
        <dbReference type="Proteomes" id="UP000226031"/>
    </source>
</evidence>
<accession>A0A2B7ZVL2</accession>
<keyword evidence="1" id="KW-0677">Repeat</keyword>
<feature type="repeat" description="ANK" evidence="3">
    <location>
        <begin position="218"/>
        <end position="250"/>
    </location>
</feature>
<organism evidence="4 5">
    <name type="scientific">[Emmonsia] crescens</name>
    <dbReference type="NCBI Taxonomy" id="73230"/>
    <lineage>
        <taxon>Eukaryota</taxon>
        <taxon>Fungi</taxon>
        <taxon>Dikarya</taxon>
        <taxon>Ascomycota</taxon>
        <taxon>Pezizomycotina</taxon>
        <taxon>Eurotiomycetes</taxon>
        <taxon>Eurotiomycetidae</taxon>
        <taxon>Onygenales</taxon>
        <taxon>Ajellomycetaceae</taxon>
        <taxon>Emergomyces</taxon>
    </lineage>
</organism>
<dbReference type="VEuPathDB" id="FungiDB:EMCG_09031"/>
<dbReference type="PANTHER" id="PTHR24198">
    <property type="entry name" value="ANKYRIN REPEAT AND PROTEIN KINASE DOMAIN-CONTAINING PROTEIN"/>
    <property type="match status" value="1"/>
</dbReference>
<keyword evidence="5" id="KW-1185">Reference proteome</keyword>
<dbReference type="Pfam" id="PF12796">
    <property type="entry name" value="Ank_2"/>
    <property type="match status" value="1"/>
</dbReference>
<sequence length="573" mass="64058">MPLFARQLSGLSLMPTEIIIHIGSFMDVDSLNALIQTQKRFVCILTQQLYYRGLRIGEMGKPDIKGDFHYPDGAFDASLFKCASRWRSEHVATQVLKMSGLKFKCYPYKSQERKYLLSMMLVMVAAGNRIMVELFMRTHSVNEEDWGGRAAIHWAVLKRREVLIRILLKAGANATHADKIGVTPIMLQATMTGSQPILNILIESAQKSGNDIFGVARDGKTVLHFAAKYGNVDAIRLFLDLGADASKQDDMGDYPLLMVLKSLPRTLNRPIVQAMVENFGEVSRPNSMGETPLHFAAKFSELWLIELLLMAGADISAKILTGETALHFAALAGRDDPIIDLLIQHGANPYAYDWLGRSPLTNAQMIENSRLSRRFHQYPLWIGGRSSRVEYKLLRTISNAKVIEVEQAEFVSNIMGNYDSNCALSLHFLCSVPTSPQTSQTTHEMVYQIIECGIQFTAKDASGFTPLHYAAQTGKKKMLELFFVRGHNAYCTKYNGVKLDRRNRSKFKDAVEGLLVAGRTEGALEKDSNGVCGIDRWATSIQDPLSFVVVNRLLARANILACLGECDETYWLI</sequence>
<evidence type="ECO:0000256" key="1">
    <source>
        <dbReference type="ARBA" id="ARBA00022737"/>
    </source>
</evidence>
<dbReference type="AlphaFoldDB" id="A0A2B7ZVL2"/>
<dbReference type="Pfam" id="PF00023">
    <property type="entry name" value="Ank"/>
    <property type="match status" value="3"/>
</dbReference>
<dbReference type="InterPro" id="IPR036770">
    <property type="entry name" value="Ankyrin_rpt-contain_sf"/>
</dbReference>
<feature type="repeat" description="ANK" evidence="3">
    <location>
        <begin position="321"/>
        <end position="354"/>
    </location>
</feature>
<dbReference type="InterPro" id="IPR002110">
    <property type="entry name" value="Ankyrin_rpt"/>
</dbReference>
<name>A0A2B7ZVL2_9EURO</name>
<reference evidence="4 5" key="1">
    <citation type="submission" date="2017-10" db="EMBL/GenBank/DDBJ databases">
        <title>Comparative genomics in systemic dimorphic fungi from Ajellomycetaceae.</title>
        <authorList>
            <person name="Munoz J.F."/>
            <person name="Mcewen J.G."/>
            <person name="Clay O.K."/>
            <person name="Cuomo C.A."/>
        </authorList>
    </citation>
    <scope>NUCLEOTIDE SEQUENCE [LARGE SCALE GENOMIC DNA]</scope>
    <source>
        <strain evidence="4 5">UAMH4076</strain>
    </source>
</reference>
<dbReference type="Gene3D" id="1.25.40.20">
    <property type="entry name" value="Ankyrin repeat-containing domain"/>
    <property type="match status" value="3"/>
</dbReference>
<keyword evidence="2 3" id="KW-0040">ANK repeat</keyword>
<dbReference type="PROSITE" id="PS50088">
    <property type="entry name" value="ANK_REPEAT"/>
    <property type="match status" value="5"/>
</dbReference>
<evidence type="ECO:0000256" key="3">
    <source>
        <dbReference type="PROSITE-ProRule" id="PRU00023"/>
    </source>
</evidence>
<comment type="caution">
    <text evidence="4">The sequence shown here is derived from an EMBL/GenBank/DDBJ whole genome shotgun (WGS) entry which is preliminary data.</text>
</comment>
<evidence type="ECO:0000256" key="2">
    <source>
        <dbReference type="ARBA" id="ARBA00023043"/>
    </source>
</evidence>
<dbReference type="PROSITE" id="PS50297">
    <property type="entry name" value="ANK_REP_REGION"/>
    <property type="match status" value="5"/>
</dbReference>
<dbReference type="SUPFAM" id="SSF48403">
    <property type="entry name" value="Ankyrin repeat"/>
    <property type="match status" value="2"/>
</dbReference>
<dbReference type="SMART" id="SM00248">
    <property type="entry name" value="ANK"/>
    <property type="match status" value="6"/>
</dbReference>
<evidence type="ECO:0000313" key="4">
    <source>
        <dbReference type="EMBL" id="PGH36807.1"/>
    </source>
</evidence>
<proteinExistence type="predicted"/>
<gene>
    <name evidence="4" type="ORF">GX50_00264</name>
</gene>